<sequence>MRLSSVSGLAAALALAGVPLVLAFPTSISSVSPRAVPPAGSDLFNPGTLSHPLVPVTNVVSGVVQDETGANAKAV</sequence>
<dbReference type="AlphaFoldDB" id="A0A9P3LBC4"/>
<evidence type="ECO:0000313" key="3">
    <source>
        <dbReference type="Proteomes" id="UP000703269"/>
    </source>
</evidence>
<organism evidence="2 3">
    <name type="scientific">Phanerochaete sordida</name>
    <dbReference type="NCBI Taxonomy" id="48140"/>
    <lineage>
        <taxon>Eukaryota</taxon>
        <taxon>Fungi</taxon>
        <taxon>Dikarya</taxon>
        <taxon>Basidiomycota</taxon>
        <taxon>Agaricomycotina</taxon>
        <taxon>Agaricomycetes</taxon>
        <taxon>Polyporales</taxon>
        <taxon>Phanerochaetaceae</taxon>
        <taxon>Phanerochaete</taxon>
    </lineage>
</organism>
<comment type="caution">
    <text evidence="2">The sequence shown here is derived from an EMBL/GenBank/DDBJ whole genome shotgun (WGS) entry which is preliminary data.</text>
</comment>
<evidence type="ECO:0000313" key="2">
    <source>
        <dbReference type="EMBL" id="GJE87687.1"/>
    </source>
</evidence>
<dbReference type="Proteomes" id="UP000703269">
    <property type="component" value="Unassembled WGS sequence"/>
</dbReference>
<dbReference type="EMBL" id="BPQB01000007">
    <property type="protein sequence ID" value="GJE87687.1"/>
    <property type="molecule type" value="Genomic_DNA"/>
</dbReference>
<feature type="chain" id="PRO_5040176139" evidence="1">
    <location>
        <begin position="24"/>
        <end position="75"/>
    </location>
</feature>
<gene>
    <name evidence="2" type="ORF">PsYK624_037700</name>
</gene>
<name>A0A9P3LBC4_9APHY</name>
<keyword evidence="1" id="KW-0732">Signal</keyword>
<dbReference type="OrthoDB" id="2796991at2759"/>
<reference evidence="2 3" key="1">
    <citation type="submission" date="2021-08" db="EMBL/GenBank/DDBJ databases">
        <title>Draft Genome Sequence of Phanerochaete sordida strain YK-624.</title>
        <authorList>
            <person name="Mori T."/>
            <person name="Dohra H."/>
            <person name="Suzuki T."/>
            <person name="Kawagishi H."/>
            <person name="Hirai H."/>
        </authorList>
    </citation>
    <scope>NUCLEOTIDE SEQUENCE [LARGE SCALE GENOMIC DNA]</scope>
    <source>
        <strain evidence="2 3">YK-624</strain>
    </source>
</reference>
<feature type="signal peptide" evidence="1">
    <location>
        <begin position="1"/>
        <end position="23"/>
    </location>
</feature>
<proteinExistence type="predicted"/>
<keyword evidence="3" id="KW-1185">Reference proteome</keyword>
<evidence type="ECO:0000256" key="1">
    <source>
        <dbReference type="SAM" id="SignalP"/>
    </source>
</evidence>
<protein>
    <submittedName>
        <fullName evidence="2">Uncharacterized protein</fullName>
    </submittedName>
</protein>
<accession>A0A9P3LBC4</accession>